<evidence type="ECO:0000256" key="1">
    <source>
        <dbReference type="SAM" id="SignalP"/>
    </source>
</evidence>
<sequence>MSKLFAALCFTMFISSCTQAPTTATQGVNSPAAPKLEKSALDNVLNRYKDSQHFMGSVAIYQSGKPVYSYASGYSNVENNTLSTPETRYRIGSITKSFTALLILMAYEEGKITLDQTLDLFYPEIANANKITIAMLLNHSSGVKNYSSVPAMQTMMYSGVSKQELVSLIGNFDSEFEPGTQERYSNSNYILLTFILERLYQATYAQLISEKIATPLGLKDTYYAQKIDVEKGEAYSYINENGYEKAMEADGSVMLGAGGVISTTLDLAKLFDALFAGNILKASTLDKMLAINYSFGLGVQKLTYGGKVSYGHRGHVDEFHSVVLHIPEQGMTLAILENGSFSELPDIVKDIYYAYFSMDEKASLALLNKFTGRFQEATDPEHMVEFKIKDAQLILVIGGEFEEPLLYTGGTDFLFDQSYSPAITFAFKDDGQSLIFKQEKVEVVMNRIQ</sequence>
<keyword evidence="4" id="KW-1185">Reference proteome</keyword>
<accession>A0ABN0XBN5</accession>
<evidence type="ECO:0000313" key="4">
    <source>
        <dbReference type="Proteomes" id="UP001501757"/>
    </source>
</evidence>
<dbReference type="EMBL" id="BAAAEI010000014">
    <property type="protein sequence ID" value="GAA0359709.1"/>
    <property type="molecule type" value="Genomic_DNA"/>
</dbReference>
<keyword evidence="1" id="KW-0732">Signal</keyword>
<protein>
    <recommendedName>
        <fullName evidence="2">Beta-lactamase-related domain-containing protein</fullName>
    </recommendedName>
</protein>
<dbReference type="PROSITE" id="PS51257">
    <property type="entry name" value="PROKAR_LIPOPROTEIN"/>
    <property type="match status" value="1"/>
</dbReference>
<gene>
    <name evidence="3" type="ORF">GCM10009092_24890</name>
</gene>
<reference evidence="3 4" key="1">
    <citation type="journal article" date="2019" name="Int. J. Syst. Evol. Microbiol.">
        <title>The Global Catalogue of Microorganisms (GCM) 10K type strain sequencing project: providing services to taxonomists for standard genome sequencing and annotation.</title>
        <authorList>
            <consortium name="The Broad Institute Genomics Platform"/>
            <consortium name="The Broad Institute Genome Sequencing Center for Infectious Disease"/>
            <person name="Wu L."/>
            <person name="Ma J."/>
        </authorList>
    </citation>
    <scope>NUCLEOTIDE SEQUENCE [LARGE SCALE GENOMIC DNA]</scope>
    <source>
        <strain evidence="3 4">JCM 13378</strain>
    </source>
</reference>
<dbReference type="InterPro" id="IPR050491">
    <property type="entry name" value="AmpC-like"/>
</dbReference>
<dbReference type="PANTHER" id="PTHR46825">
    <property type="entry name" value="D-ALANYL-D-ALANINE-CARBOXYPEPTIDASE/ENDOPEPTIDASE AMPH"/>
    <property type="match status" value="1"/>
</dbReference>
<dbReference type="RefSeq" id="WP_343845269.1">
    <property type="nucleotide sequence ID" value="NZ_BAAAEI010000014.1"/>
</dbReference>
<dbReference type="Pfam" id="PF00144">
    <property type="entry name" value="Beta-lactamase"/>
    <property type="match status" value="1"/>
</dbReference>
<dbReference type="PANTHER" id="PTHR46825:SF9">
    <property type="entry name" value="BETA-LACTAMASE-RELATED DOMAIN-CONTAINING PROTEIN"/>
    <property type="match status" value="1"/>
</dbReference>
<organism evidence="3 4">
    <name type="scientific">Bowmanella denitrificans</name>
    <dbReference type="NCBI Taxonomy" id="366582"/>
    <lineage>
        <taxon>Bacteria</taxon>
        <taxon>Pseudomonadati</taxon>
        <taxon>Pseudomonadota</taxon>
        <taxon>Gammaproteobacteria</taxon>
        <taxon>Alteromonadales</taxon>
        <taxon>Alteromonadaceae</taxon>
        <taxon>Bowmanella</taxon>
    </lineage>
</organism>
<evidence type="ECO:0000313" key="3">
    <source>
        <dbReference type="EMBL" id="GAA0359709.1"/>
    </source>
</evidence>
<comment type="caution">
    <text evidence="3">The sequence shown here is derived from an EMBL/GenBank/DDBJ whole genome shotgun (WGS) entry which is preliminary data.</text>
</comment>
<dbReference type="Gene3D" id="3.40.710.10">
    <property type="entry name" value="DD-peptidase/beta-lactamase superfamily"/>
    <property type="match status" value="1"/>
</dbReference>
<feature type="signal peptide" evidence="1">
    <location>
        <begin position="1"/>
        <end position="20"/>
    </location>
</feature>
<dbReference type="InterPro" id="IPR012338">
    <property type="entry name" value="Beta-lactam/transpept-like"/>
</dbReference>
<name>A0ABN0XBN5_9ALTE</name>
<evidence type="ECO:0000259" key="2">
    <source>
        <dbReference type="Pfam" id="PF00144"/>
    </source>
</evidence>
<dbReference type="SUPFAM" id="SSF56601">
    <property type="entry name" value="beta-lactamase/transpeptidase-like"/>
    <property type="match status" value="1"/>
</dbReference>
<dbReference type="Proteomes" id="UP001501757">
    <property type="component" value="Unassembled WGS sequence"/>
</dbReference>
<feature type="domain" description="Beta-lactamase-related" evidence="2">
    <location>
        <begin position="50"/>
        <end position="346"/>
    </location>
</feature>
<dbReference type="InterPro" id="IPR001466">
    <property type="entry name" value="Beta-lactam-related"/>
</dbReference>
<proteinExistence type="predicted"/>
<feature type="chain" id="PRO_5045941539" description="Beta-lactamase-related domain-containing protein" evidence="1">
    <location>
        <begin position="21"/>
        <end position="449"/>
    </location>
</feature>